<feature type="chain" id="PRO_5016657330" description="Ppe family protein" evidence="2">
    <location>
        <begin position="22"/>
        <end position="218"/>
    </location>
</feature>
<evidence type="ECO:0000313" key="3">
    <source>
        <dbReference type="EMBL" id="ATZ53115.1"/>
    </source>
</evidence>
<feature type="signal peptide" evidence="2">
    <location>
        <begin position="1"/>
        <end position="21"/>
    </location>
</feature>
<gene>
    <name evidence="3" type="ORF">BCIN_09g00060</name>
</gene>
<evidence type="ECO:0000313" key="4">
    <source>
        <dbReference type="Proteomes" id="UP000001798"/>
    </source>
</evidence>
<dbReference type="KEGG" id="bfu:BCIN_09g00060"/>
<proteinExistence type="predicted"/>
<dbReference type="OrthoDB" id="3638982at2759"/>
<organism evidence="3 4">
    <name type="scientific">Botryotinia fuckeliana (strain B05.10)</name>
    <name type="common">Noble rot fungus</name>
    <name type="synonym">Botrytis cinerea</name>
    <dbReference type="NCBI Taxonomy" id="332648"/>
    <lineage>
        <taxon>Eukaryota</taxon>
        <taxon>Fungi</taxon>
        <taxon>Dikarya</taxon>
        <taxon>Ascomycota</taxon>
        <taxon>Pezizomycotina</taxon>
        <taxon>Leotiomycetes</taxon>
        <taxon>Helotiales</taxon>
        <taxon>Sclerotiniaceae</taxon>
        <taxon>Botrytis</taxon>
    </lineage>
</organism>
<protein>
    <recommendedName>
        <fullName evidence="5">Ppe family protein</fullName>
    </recommendedName>
</protein>
<evidence type="ECO:0000256" key="1">
    <source>
        <dbReference type="SAM" id="MobiDB-lite"/>
    </source>
</evidence>
<evidence type="ECO:0008006" key="5">
    <source>
        <dbReference type="Google" id="ProtNLM"/>
    </source>
</evidence>
<dbReference type="Proteomes" id="UP000001798">
    <property type="component" value="Chromosome 9"/>
</dbReference>
<dbReference type="AlphaFoldDB" id="A0A384JR99"/>
<sequence length="218" mass="22618">MQGSIHSVSFLLLLLGTFILASPMPTQKPTVPSTSKSTTPINKMYSLSSHQMMNTTNDDTNPKSSTSSAAAKSTGTSTACSPEVQALASGINSNIADQRNEQKAVTAVGKALQQSPFNASMFDAAQSSLMTFVQKGIQIRQNNQKIAPAGNAAIPGLATVAMAQQEELNLTMSLTASNVASSNATVAKLKTDFAGGIVQNMKNLAAATKGCKMPSTTT</sequence>
<name>A0A384JR99_BOTFB</name>
<feature type="compositionally biased region" description="Low complexity" evidence="1">
    <location>
        <begin position="64"/>
        <end position="78"/>
    </location>
</feature>
<accession>A0A384JR99</accession>
<evidence type="ECO:0000256" key="2">
    <source>
        <dbReference type="SAM" id="SignalP"/>
    </source>
</evidence>
<keyword evidence="2" id="KW-0732">Signal</keyword>
<feature type="compositionally biased region" description="Polar residues" evidence="1">
    <location>
        <begin position="52"/>
        <end position="63"/>
    </location>
</feature>
<feature type="region of interest" description="Disordered" evidence="1">
    <location>
        <begin position="52"/>
        <end position="78"/>
    </location>
</feature>
<dbReference type="EMBL" id="CP009813">
    <property type="protein sequence ID" value="ATZ53115.1"/>
    <property type="molecule type" value="Genomic_DNA"/>
</dbReference>
<dbReference type="GeneID" id="36394454"/>
<dbReference type="RefSeq" id="XP_024550627.1">
    <property type="nucleotide sequence ID" value="XM_024694834.1"/>
</dbReference>
<keyword evidence="4" id="KW-1185">Reference proteome</keyword>
<reference evidence="3 4" key="1">
    <citation type="journal article" date="2011" name="PLoS Genet.">
        <title>Genomic analysis of the necrotrophic fungal pathogens Sclerotinia sclerotiorum and Botrytis cinerea.</title>
        <authorList>
            <person name="Amselem J."/>
            <person name="Cuomo C.A."/>
            <person name="van Kan J.A."/>
            <person name="Viaud M."/>
            <person name="Benito E.P."/>
            <person name="Couloux A."/>
            <person name="Coutinho P.M."/>
            <person name="de Vries R.P."/>
            <person name="Dyer P.S."/>
            <person name="Fillinger S."/>
            <person name="Fournier E."/>
            <person name="Gout L."/>
            <person name="Hahn M."/>
            <person name="Kohn L."/>
            <person name="Lapalu N."/>
            <person name="Plummer K.M."/>
            <person name="Pradier J.M."/>
            <person name="Quevillon E."/>
            <person name="Sharon A."/>
            <person name="Simon A."/>
            <person name="ten Have A."/>
            <person name="Tudzynski B."/>
            <person name="Tudzynski P."/>
            <person name="Wincker P."/>
            <person name="Andrew M."/>
            <person name="Anthouard V."/>
            <person name="Beever R.E."/>
            <person name="Beffa R."/>
            <person name="Benoit I."/>
            <person name="Bouzid O."/>
            <person name="Brault B."/>
            <person name="Chen Z."/>
            <person name="Choquer M."/>
            <person name="Collemare J."/>
            <person name="Cotton P."/>
            <person name="Danchin E.G."/>
            <person name="Da Silva C."/>
            <person name="Gautier A."/>
            <person name="Giraud C."/>
            <person name="Giraud T."/>
            <person name="Gonzalez C."/>
            <person name="Grossetete S."/>
            <person name="Guldener U."/>
            <person name="Henrissat B."/>
            <person name="Howlett B.J."/>
            <person name="Kodira C."/>
            <person name="Kretschmer M."/>
            <person name="Lappartient A."/>
            <person name="Leroch M."/>
            <person name="Levis C."/>
            <person name="Mauceli E."/>
            <person name="Neuveglise C."/>
            <person name="Oeser B."/>
            <person name="Pearson M."/>
            <person name="Poulain J."/>
            <person name="Poussereau N."/>
            <person name="Quesneville H."/>
            <person name="Rascle C."/>
            <person name="Schumacher J."/>
            <person name="Segurens B."/>
            <person name="Sexton A."/>
            <person name="Silva E."/>
            <person name="Sirven C."/>
            <person name="Soanes D.M."/>
            <person name="Talbot N.J."/>
            <person name="Templeton M."/>
            <person name="Yandava C."/>
            <person name="Yarden O."/>
            <person name="Zeng Q."/>
            <person name="Rollins J.A."/>
            <person name="Lebrun M.H."/>
            <person name="Dickman M."/>
        </authorList>
    </citation>
    <scope>NUCLEOTIDE SEQUENCE [LARGE SCALE GENOMIC DNA]</scope>
    <source>
        <strain evidence="3 4">B05.10</strain>
    </source>
</reference>
<dbReference type="VEuPathDB" id="FungiDB:Bcin09g00060"/>
<reference evidence="3 4" key="2">
    <citation type="journal article" date="2012" name="Eukaryot. Cell">
        <title>Genome update of Botrytis cinerea strains B05.10 and T4.</title>
        <authorList>
            <person name="Staats M."/>
            <person name="van Kan J.A."/>
        </authorList>
    </citation>
    <scope>NUCLEOTIDE SEQUENCE [LARGE SCALE GENOMIC DNA]</scope>
    <source>
        <strain evidence="3 4">B05.10</strain>
    </source>
</reference>
<reference evidence="3 4" key="3">
    <citation type="journal article" date="2017" name="Mol. Plant Pathol.">
        <title>A gapless genome sequence of the fungus Botrytis cinerea.</title>
        <authorList>
            <person name="Van Kan J.A."/>
            <person name="Stassen J.H."/>
            <person name="Mosbach A."/>
            <person name="Van Der Lee T.A."/>
            <person name="Faino L."/>
            <person name="Farmer A.D."/>
            <person name="Papasotiriou D.G."/>
            <person name="Zhou S."/>
            <person name="Seidl M.F."/>
            <person name="Cottam E."/>
            <person name="Edel D."/>
            <person name="Hahn M."/>
            <person name="Schwartz D.C."/>
            <person name="Dietrich R.A."/>
            <person name="Widdison S."/>
            <person name="Scalliet G."/>
        </authorList>
    </citation>
    <scope>NUCLEOTIDE SEQUENCE [LARGE SCALE GENOMIC DNA]</scope>
    <source>
        <strain evidence="3 4">B05.10</strain>
    </source>
</reference>